<evidence type="ECO:0000313" key="1">
    <source>
        <dbReference type="EMBL" id="MBW4362111.1"/>
    </source>
</evidence>
<proteinExistence type="predicted"/>
<accession>A0ABS6XZJ5</accession>
<evidence type="ECO:0000313" key="2">
    <source>
        <dbReference type="Proteomes" id="UP000812031"/>
    </source>
</evidence>
<evidence type="ECO:0008006" key="3">
    <source>
        <dbReference type="Google" id="ProtNLM"/>
    </source>
</evidence>
<protein>
    <recommendedName>
        <fullName evidence="3">Lipoprotein</fullName>
    </recommendedName>
</protein>
<keyword evidence="2" id="KW-1185">Reference proteome</keyword>
<dbReference type="RefSeq" id="WP_219318598.1">
    <property type="nucleotide sequence ID" value="NZ_JAHWYN010000017.1"/>
</dbReference>
<comment type="caution">
    <text evidence="1">The sequence shown here is derived from an EMBL/GenBank/DDBJ whole genome shotgun (WGS) entry which is preliminary data.</text>
</comment>
<organism evidence="1 2">
    <name type="scientific">Flavobacterium taihuense</name>
    <dbReference type="NCBI Taxonomy" id="2857508"/>
    <lineage>
        <taxon>Bacteria</taxon>
        <taxon>Pseudomonadati</taxon>
        <taxon>Bacteroidota</taxon>
        <taxon>Flavobacteriia</taxon>
        <taxon>Flavobacteriales</taxon>
        <taxon>Flavobacteriaceae</taxon>
        <taxon>Flavobacterium</taxon>
    </lineage>
</organism>
<dbReference type="EMBL" id="JAHWYN010000017">
    <property type="protein sequence ID" value="MBW4362111.1"/>
    <property type="molecule type" value="Genomic_DNA"/>
</dbReference>
<reference evidence="1 2" key="1">
    <citation type="submission" date="2021-07" db="EMBL/GenBank/DDBJ databases">
        <title>Flavobacterium sp. nov. isolated from sediment on the Taihu Lake.</title>
        <authorList>
            <person name="Qu J.-H."/>
        </authorList>
    </citation>
    <scope>NUCLEOTIDE SEQUENCE [LARGE SCALE GENOMIC DNA]</scope>
    <source>
        <strain evidence="1 2">NAS39</strain>
    </source>
</reference>
<name>A0ABS6XZJ5_9FLAO</name>
<sequence length="139" mass="16045">MKYLLLFFILISCTKKPNVEYQEKIGVVTYNIKDTTSTIIIGHCDITECLDAEKHSGNLYYPEKIFQDIKKYSLQKGEAFIPNSHDLYLKGEENLTIKLFDSILSPKMANKYIVTGKVIGFKGYGTYFKIYTYKKLADK</sequence>
<dbReference type="Proteomes" id="UP000812031">
    <property type="component" value="Unassembled WGS sequence"/>
</dbReference>
<gene>
    <name evidence="1" type="ORF">KZH69_16600</name>
</gene>